<protein>
    <submittedName>
        <fullName evidence="2">Uu.00g136650.m01.CDS01</fullName>
    </submittedName>
</protein>
<evidence type="ECO:0000256" key="1">
    <source>
        <dbReference type="SAM" id="MobiDB-lite"/>
    </source>
</evidence>
<feature type="region of interest" description="Disordered" evidence="1">
    <location>
        <begin position="1"/>
        <end position="80"/>
    </location>
</feature>
<accession>A0AAI8VPF4</accession>
<name>A0AAI8VPF4_9PEZI</name>
<comment type="caution">
    <text evidence="2">The sequence shown here is derived from an EMBL/GenBank/DDBJ whole genome shotgun (WGS) entry which is preliminary data.</text>
</comment>
<evidence type="ECO:0000313" key="2">
    <source>
        <dbReference type="EMBL" id="CAJ2508639.1"/>
    </source>
</evidence>
<dbReference type="EMBL" id="CAUWAG010000012">
    <property type="protein sequence ID" value="CAJ2508639.1"/>
    <property type="molecule type" value="Genomic_DNA"/>
</dbReference>
<gene>
    <name evidence="2" type="ORF">KHLLAP_LOCUS9107</name>
</gene>
<evidence type="ECO:0000313" key="3">
    <source>
        <dbReference type="Proteomes" id="UP001295740"/>
    </source>
</evidence>
<dbReference type="AlphaFoldDB" id="A0AAI8VPF4"/>
<dbReference type="Proteomes" id="UP001295740">
    <property type="component" value="Unassembled WGS sequence"/>
</dbReference>
<feature type="compositionally biased region" description="Polar residues" evidence="1">
    <location>
        <begin position="59"/>
        <end position="80"/>
    </location>
</feature>
<reference evidence="2" key="1">
    <citation type="submission" date="2023-10" db="EMBL/GenBank/DDBJ databases">
        <authorList>
            <person name="Hackl T."/>
        </authorList>
    </citation>
    <scope>NUCLEOTIDE SEQUENCE</scope>
</reference>
<organism evidence="2 3">
    <name type="scientific">Anthostomella pinea</name>
    <dbReference type="NCBI Taxonomy" id="933095"/>
    <lineage>
        <taxon>Eukaryota</taxon>
        <taxon>Fungi</taxon>
        <taxon>Dikarya</taxon>
        <taxon>Ascomycota</taxon>
        <taxon>Pezizomycotina</taxon>
        <taxon>Sordariomycetes</taxon>
        <taxon>Xylariomycetidae</taxon>
        <taxon>Xylariales</taxon>
        <taxon>Xylariaceae</taxon>
        <taxon>Anthostomella</taxon>
    </lineage>
</organism>
<proteinExistence type="predicted"/>
<keyword evidence="3" id="KW-1185">Reference proteome</keyword>
<sequence length="144" mass="15276">MPHQVPVKASTPTPAADKGPASDNWFGMPSEEEQMELLRQEGFWNEVKTKNKGKKNDGSADNTTSAAPANGGDNATPSASINMRCDIRFSDVTVSMANEEQGVTYLLVGNLPRTGSGVFGCNVEPVPPAPEEASAEGIKRLLSK</sequence>